<accession>A0A327NLB6</accession>
<evidence type="ECO:0000313" key="3">
    <source>
        <dbReference type="Proteomes" id="UP000249016"/>
    </source>
</evidence>
<comment type="caution">
    <text evidence="2">The sequence shown here is derived from an EMBL/GenBank/DDBJ whole genome shotgun (WGS) entry which is preliminary data.</text>
</comment>
<dbReference type="RefSeq" id="WP_111343217.1">
    <property type="nucleotide sequence ID" value="NZ_QLII01000001.1"/>
</dbReference>
<name>A0A327NLB6_9BACT</name>
<keyword evidence="1" id="KW-0472">Membrane</keyword>
<keyword evidence="1" id="KW-1133">Transmembrane helix</keyword>
<sequence>MEPHEMKQWEKVRQKGILRYVLKYGFFIALGFAYFSWLSLNSSKITGFDIAGITITALVGGVAISLLFWYRKDIPYQYIKQNQKLE</sequence>
<proteinExistence type="predicted"/>
<feature type="transmembrane region" description="Helical" evidence="1">
    <location>
        <begin position="21"/>
        <end position="38"/>
    </location>
</feature>
<organism evidence="2 3">
    <name type="scientific">Spirosoma telluris</name>
    <dbReference type="NCBI Taxonomy" id="2183553"/>
    <lineage>
        <taxon>Bacteria</taxon>
        <taxon>Pseudomonadati</taxon>
        <taxon>Bacteroidota</taxon>
        <taxon>Cytophagia</taxon>
        <taxon>Cytophagales</taxon>
        <taxon>Cytophagaceae</taxon>
        <taxon>Spirosoma</taxon>
    </lineage>
</organism>
<evidence type="ECO:0000256" key="1">
    <source>
        <dbReference type="SAM" id="Phobius"/>
    </source>
</evidence>
<gene>
    <name evidence="2" type="ORF">HMF3257_14725</name>
</gene>
<evidence type="ECO:0000313" key="2">
    <source>
        <dbReference type="EMBL" id="RAI75139.1"/>
    </source>
</evidence>
<dbReference type="Proteomes" id="UP000249016">
    <property type="component" value="Unassembled WGS sequence"/>
</dbReference>
<dbReference type="EMBL" id="QLII01000001">
    <property type="protein sequence ID" value="RAI75139.1"/>
    <property type="molecule type" value="Genomic_DNA"/>
</dbReference>
<protein>
    <submittedName>
        <fullName evidence="2">Uncharacterized protein</fullName>
    </submittedName>
</protein>
<dbReference type="AlphaFoldDB" id="A0A327NLB6"/>
<keyword evidence="3" id="KW-1185">Reference proteome</keyword>
<feature type="transmembrane region" description="Helical" evidence="1">
    <location>
        <begin position="50"/>
        <end position="70"/>
    </location>
</feature>
<keyword evidence="1" id="KW-0812">Transmembrane</keyword>
<reference evidence="2 3" key="1">
    <citation type="submission" date="2018-06" db="EMBL/GenBank/DDBJ databases">
        <title>Spirosoma sp. HMF3257 Genome sequencing and assembly.</title>
        <authorList>
            <person name="Kang H."/>
            <person name="Cha I."/>
            <person name="Kim H."/>
            <person name="Kang J."/>
            <person name="Joh K."/>
        </authorList>
    </citation>
    <scope>NUCLEOTIDE SEQUENCE [LARGE SCALE GENOMIC DNA]</scope>
    <source>
        <strain evidence="2 3">HMF3257</strain>
    </source>
</reference>